<dbReference type="PROSITE" id="PS50238">
    <property type="entry name" value="RHOGAP"/>
    <property type="match status" value="1"/>
</dbReference>
<proteinExistence type="predicted"/>
<evidence type="ECO:0000259" key="3">
    <source>
        <dbReference type="PROSITE" id="PS51016"/>
    </source>
</evidence>
<accession>A0ABQ8XX44</accession>
<feature type="compositionally biased region" description="Acidic residues" evidence="1">
    <location>
        <begin position="677"/>
        <end position="689"/>
    </location>
</feature>
<dbReference type="InterPro" id="IPR038185">
    <property type="entry name" value="MyTH4_dom_sf"/>
</dbReference>
<dbReference type="PANTHER" id="PTHR45876:SF8">
    <property type="entry name" value="FI04035P"/>
    <property type="match status" value="1"/>
</dbReference>
<sequence>MLEENLYEQIYYRSIKNESSNILKIAQLTPLVTDLNLETIKVPTEDNSLTLSLLYPWYKQEKKNKQHKHKEIKRVKKKKKVPKKNNQTDQVIPKKKQKKKKIDEQKRTKSNTQTNRRPKPNKNNSLSKKRNDALKVSKKSLRVSREQKYDPRMSFDLKQYLRVGSRQMELIGMESFRDFRKSLSQNLEEEVVALPLKKSKSDENLDILENKFNNTQKIEKDKDKEKDKEKEKEKEKESGKEIQNLDEQLDKLQSIISTKKKTDQAKVPVLNSYQSLPSMLNKTTKHGSKRLYGNLSANQSPIQSRLITNTHSTTAHNSGKSFKKQKKKGYRPVTNLNQQRNFTVDPYQLEGYAKQFFSEKPKKGILRKKTISVKSQLSYSTSELQTSILRLPKIEDIRIAIELFKYLLFFMGEEKWIKKFKKMNPKNVFQQNDAIVKIIQAGITNKNLRDEIYVQICKQTTSNPNFNSNLRAWGALCLVTESFPPSMDLSIYLDQMFGHYIANGDHHLQRFARYAQIKLRAISVKKSGFVMPSDEKIRRIFAVPFDPIVFNVTLHDCIEAQKKFYPHEIVPHVMVFLIDKIKQTNGLEKEGIFRIPGNTKKILELRDMIDRGVYDQNIDDQDPNITFVFASTLKLWLRELFEPIIPFKFIDPILNIKTQENYNENNKNKNKNKNNNDDDDDDEDDDDEIDNKNDFDQILKIVNKLPQLNKYCLSYLVDFFQLMLNPEIVEKTKMDIQNLVLMFAPNLIRNQPTEDMAFLVKLTKKRNYFLTELIKNWNLKELKKDIRNSICLKN</sequence>
<dbReference type="InterPro" id="IPR000857">
    <property type="entry name" value="MyTH4_dom"/>
</dbReference>
<dbReference type="EMBL" id="JAOAOG010000243">
    <property type="protein sequence ID" value="KAJ6236522.1"/>
    <property type="molecule type" value="Genomic_DNA"/>
</dbReference>
<feature type="domain" description="Rho-GAP" evidence="2">
    <location>
        <begin position="552"/>
        <end position="781"/>
    </location>
</feature>
<feature type="compositionally biased region" description="Basic and acidic residues" evidence="1">
    <location>
        <begin position="218"/>
        <end position="240"/>
    </location>
</feature>
<dbReference type="PANTHER" id="PTHR45876">
    <property type="entry name" value="FI04035P"/>
    <property type="match status" value="1"/>
</dbReference>
<feature type="region of interest" description="Disordered" evidence="1">
    <location>
        <begin position="62"/>
        <end position="147"/>
    </location>
</feature>
<dbReference type="SMART" id="SM00139">
    <property type="entry name" value="MyTH4"/>
    <property type="match status" value="1"/>
</dbReference>
<evidence type="ECO:0000259" key="2">
    <source>
        <dbReference type="PROSITE" id="PS50238"/>
    </source>
</evidence>
<evidence type="ECO:0000313" key="4">
    <source>
        <dbReference type="EMBL" id="KAJ6236522.1"/>
    </source>
</evidence>
<feature type="domain" description="MyTH4" evidence="3">
    <location>
        <begin position="379"/>
        <end position="541"/>
    </location>
</feature>
<dbReference type="Pfam" id="PF00784">
    <property type="entry name" value="MyTH4"/>
    <property type="match status" value="1"/>
</dbReference>
<dbReference type="Proteomes" id="UP001150062">
    <property type="component" value="Unassembled WGS sequence"/>
</dbReference>
<reference evidence="4" key="1">
    <citation type="submission" date="2022-08" db="EMBL/GenBank/DDBJ databases">
        <title>Novel sulfate-reducing endosymbionts in the free-living metamonad Anaeramoeba.</title>
        <authorList>
            <person name="Jerlstrom-Hultqvist J."/>
            <person name="Cepicka I."/>
            <person name="Gallot-Lavallee L."/>
            <person name="Salas-Leiva D."/>
            <person name="Curtis B.A."/>
            <person name="Zahonova K."/>
            <person name="Pipaliya S."/>
            <person name="Dacks J."/>
            <person name="Roger A.J."/>
        </authorList>
    </citation>
    <scope>NUCLEOTIDE SEQUENCE</scope>
    <source>
        <strain evidence="4">Schooner1</strain>
    </source>
</reference>
<evidence type="ECO:0000256" key="1">
    <source>
        <dbReference type="SAM" id="MobiDB-lite"/>
    </source>
</evidence>
<dbReference type="InterPro" id="IPR000198">
    <property type="entry name" value="RhoGAP_dom"/>
</dbReference>
<feature type="region of interest" description="Disordered" evidence="1">
    <location>
        <begin position="663"/>
        <end position="689"/>
    </location>
</feature>
<dbReference type="PROSITE" id="PS51016">
    <property type="entry name" value="MYTH4"/>
    <property type="match status" value="1"/>
</dbReference>
<feature type="region of interest" description="Disordered" evidence="1">
    <location>
        <begin position="218"/>
        <end position="245"/>
    </location>
</feature>
<dbReference type="SUPFAM" id="SSF48350">
    <property type="entry name" value="GTPase activation domain, GAP"/>
    <property type="match status" value="1"/>
</dbReference>
<organism evidence="4 5">
    <name type="scientific">Anaeramoeba flamelloides</name>
    <dbReference type="NCBI Taxonomy" id="1746091"/>
    <lineage>
        <taxon>Eukaryota</taxon>
        <taxon>Metamonada</taxon>
        <taxon>Anaeramoebidae</taxon>
        <taxon>Anaeramoeba</taxon>
    </lineage>
</organism>
<dbReference type="SMART" id="SM00324">
    <property type="entry name" value="RhoGAP"/>
    <property type="match status" value="1"/>
</dbReference>
<evidence type="ECO:0000313" key="5">
    <source>
        <dbReference type="Proteomes" id="UP001150062"/>
    </source>
</evidence>
<name>A0ABQ8XX44_9EUKA</name>
<comment type="caution">
    <text evidence="4">The sequence shown here is derived from an EMBL/GenBank/DDBJ whole genome shotgun (WGS) entry which is preliminary data.</text>
</comment>
<dbReference type="InterPro" id="IPR008936">
    <property type="entry name" value="Rho_GTPase_activation_prot"/>
</dbReference>
<gene>
    <name evidence="4" type="ORF">M0813_27911</name>
</gene>
<protein>
    <submittedName>
        <fullName evidence="4">Rho gtpase activation protein</fullName>
    </submittedName>
</protein>
<dbReference type="Pfam" id="PF00620">
    <property type="entry name" value="RhoGAP"/>
    <property type="match status" value="1"/>
</dbReference>
<dbReference type="Gene3D" id="1.10.555.10">
    <property type="entry name" value="Rho GTPase activation protein"/>
    <property type="match status" value="1"/>
</dbReference>
<dbReference type="Gene3D" id="1.25.40.530">
    <property type="entry name" value="MyTH4 domain"/>
    <property type="match status" value="1"/>
</dbReference>
<keyword evidence="5" id="KW-1185">Reference proteome</keyword>
<feature type="compositionally biased region" description="Basic residues" evidence="1">
    <location>
        <begin position="62"/>
        <end position="83"/>
    </location>
</feature>